<protein>
    <submittedName>
        <fullName evidence="1">Uncharacterized protein</fullName>
    </submittedName>
</protein>
<comment type="caution">
    <text evidence="1">The sequence shown here is derived from an EMBL/GenBank/DDBJ whole genome shotgun (WGS) entry which is preliminary data.</text>
</comment>
<keyword evidence="2" id="KW-1185">Reference proteome</keyword>
<dbReference type="AlphaFoldDB" id="A0AAD7MHX5"/>
<dbReference type="EMBL" id="JARKIB010000266">
    <property type="protein sequence ID" value="KAJ7718336.1"/>
    <property type="molecule type" value="Genomic_DNA"/>
</dbReference>
<feature type="non-terminal residue" evidence="1">
    <location>
        <position position="57"/>
    </location>
</feature>
<evidence type="ECO:0000313" key="1">
    <source>
        <dbReference type="EMBL" id="KAJ7718336.1"/>
    </source>
</evidence>
<reference evidence="1" key="1">
    <citation type="submission" date="2023-03" db="EMBL/GenBank/DDBJ databases">
        <title>Massive genome expansion in bonnet fungi (Mycena s.s.) driven by repeated elements and novel gene families across ecological guilds.</title>
        <authorList>
            <consortium name="Lawrence Berkeley National Laboratory"/>
            <person name="Harder C.B."/>
            <person name="Miyauchi S."/>
            <person name="Viragh M."/>
            <person name="Kuo A."/>
            <person name="Thoen E."/>
            <person name="Andreopoulos B."/>
            <person name="Lu D."/>
            <person name="Skrede I."/>
            <person name="Drula E."/>
            <person name="Henrissat B."/>
            <person name="Morin E."/>
            <person name="Kohler A."/>
            <person name="Barry K."/>
            <person name="LaButti K."/>
            <person name="Morin E."/>
            <person name="Salamov A."/>
            <person name="Lipzen A."/>
            <person name="Mereny Z."/>
            <person name="Hegedus B."/>
            <person name="Baldrian P."/>
            <person name="Stursova M."/>
            <person name="Weitz H."/>
            <person name="Taylor A."/>
            <person name="Grigoriev I.V."/>
            <person name="Nagy L.G."/>
            <person name="Martin F."/>
            <person name="Kauserud H."/>
        </authorList>
    </citation>
    <scope>NUCLEOTIDE SEQUENCE</scope>
    <source>
        <strain evidence="1">CBHHK182m</strain>
    </source>
</reference>
<gene>
    <name evidence="1" type="ORF">B0H16DRAFT_1609372</name>
</gene>
<proteinExistence type="predicted"/>
<dbReference type="Proteomes" id="UP001215598">
    <property type="component" value="Unassembled WGS sequence"/>
</dbReference>
<evidence type="ECO:0000313" key="2">
    <source>
        <dbReference type="Proteomes" id="UP001215598"/>
    </source>
</evidence>
<sequence>TSIEAPPSLLPQKHYCDITGLESASSVKEYLAARGINSIVKCSLSKSVFYQNVYALL</sequence>
<name>A0AAD7MHX5_9AGAR</name>
<organism evidence="1 2">
    <name type="scientific">Mycena metata</name>
    <dbReference type="NCBI Taxonomy" id="1033252"/>
    <lineage>
        <taxon>Eukaryota</taxon>
        <taxon>Fungi</taxon>
        <taxon>Dikarya</taxon>
        <taxon>Basidiomycota</taxon>
        <taxon>Agaricomycotina</taxon>
        <taxon>Agaricomycetes</taxon>
        <taxon>Agaricomycetidae</taxon>
        <taxon>Agaricales</taxon>
        <taxon>Marasmiineae</taxon>
        <taxon>Mycenaceae</taxon>
        <taxon>Mycena</taxon>
    </lineage>
</organism>
<accession>A0AAD7MHX5</accession>